<dbReference type="Proteomes" id="UP000029391">
    <property type="component" value="Unassembled WGS sequence"/>
</dbReference>
<dbReference type="AlphaFoldDB" id="A0A091BCQ3"/>
<dbReference type="eggNOG" id="COG3415">
    <property type="taxonomic scope" value="Bacteria"/>
</dbReference>
<keyword evidence="3" id="KW-1185">Reference proteome</keyword>
<reference evidence="2 3" key="1">
    <citation type="submission" date="2013-09" db="EMBL/GenBank/DDBJ databases">
        <title>Genome sequencing of Arenimonas composti.</title>
        <authorList>
            <person name="Chen F."/>
            <person name="Wang G."/>
        </authorList>
    </citation>
    <scope>NUCLEOTIDE SEQUENCE [LARGE SCALE GENOMIC DNA]</scope>
    <source>
        <strain evidence="2 3">TR7-09</strain>
    </source>
</reference>
<sequence length="87" mass="9691">MSEAEKSAWCRAQGLFPSELDEWRQTATASLGTSEGATANAASRAERRRVRDLERELRRKDKALAEAAALLVLSKKLEALYPRDADE</sequence>
<evidence type="ECO:0000256" key="1">
    <source>
        <dbReference type="SAM" id="MobiDB-lite"/>
    </source>
</evidence>
<protein>
    <recommendedName>
        <fullName evidence="4">Transposase</fullName>
    </recommendedName>
</protein>
<organism evidence="2 3">
    <name type="scientific">Arenimonas composti TR7-09 = DSM 18010</name>
    <dbReference type="NCBI Taxonomy" id="1121013"/>
    <lineage>
        <taxon>Bacteria</taxon>
        <taxon>Pseudomonadati</taxon>
        <taxon>Pseudomonadota</taxon>
        <taxon>Gammaproteobacteria</taxon>
        <taxon>Lysobacterales</taxon>
        <taxon>Lysobacteraceae</taxon>
        <taxon>Arenimonas</taxon>
    </lineage>
</organism>
<evidence type="ECO:0000313" key="3">
    <source>
        <dbReference type="Proteomes" id="UP000029391"/>
    </source>
</evidence>
<accession>A0A091BCQ3</accession>
<evidence type="ECO:0008006" key="4">
    <source>
        <dbReference type="Google" id="ProtNLM"/>
    </source>
</evidence>
<comment type="caution">
    <text evidence="2">The sequence shown here is derived from an EMBL/GenBank/DDBJ whole genome shotgun (WGS) entry which is preliminary data.</text>
</comment>
<name>A0A091BCQ3_9GAMM</name>
<evidence type="ECO:0000313" key="2">
    <source>
        <dbReference type="EMBL" id="KFN49501.1"/>
    </source>
</evidence>
<proteinExistence type="predicted"/>
<dbReference type="EMBL" id="AWXU01000035">
    <property type="protein sequence ID" value="KFN49501.1"/>
    <property type="molecule type" value="Genomic_DNA"/>
</dbReference>
<feature type="region of interest" description="Disordered" evidence="1">
    <location>
        <begin position="29"/>
        <end position="50"/>
    </location>
</feature>
<gene>
    <name evidence="2" type="ORF">P873_11045</name>
</gene>
<dbReference type="STRING" id="1121013.GCA_000426365_00913"/>